<dbReference type="Proteomes" id="UP000831701">
    <property type="component" value="Chromosome 2"/>
</dbReference>
<gene>
    <name evidence="1" type="ORF">L3Q82_003860</name>
</gene>
<sequence length="164" mass="18272">MGVLAGHAQDPNGHRSRFQLQATICYQLQHLPLQALVDSGAEENFLDLQVAAQAGVPFELLEKPRDALAVDGKDHGSWFPWLATHIWTGPRGNFWIKASGVMRPAYGPPALSPATEPAGPCGIPHRWIYLAEEYHDLKEGAVIFTKLDLRNAYHLVRIRDGDKW</sequence>
<evidence type="ECO:0000313" key="1">
    <source>
        <dbReference type="EMBL" id="KAI3375534.1"/>
    </source>
</evidence>
<evidence type="ECO:0000313" key="2">
    <source>
        <dbReference type="Proteomes" id="UP000831701"/>
    </source>
</evidence>
<comment type="caution">
    <text evidence="1">The sequence shown here is derived from an EMBL/GenBank/DDBJ whole genome shotgun (WGS) entry which is preliminary data.</text>
</comment>
<organism evidence="1 2">
    <name type="scientific">Scortum barcoo</name>
    <name type="common">barcoo grunter</name>
    <dbReference type="NCBI Taxonomy" id="214431"/>
    <lineage>
        <taxon>Eukaryota</taxon>
        <taxon>Metazoa</taxon>
        <taxon>Chordata</taxon>
        <taxon>Craniata</taxon>
        <taxon>Vertebrata</taxon>
        <taxon>Euteleostomi</taxon>
        <taxon>Actinopterygii</taxon>
        <taxon>Neopterygii</taxon>
        <taxon>Teleostei</taxon>
        <taxon>Neoteleostei</taxon>
        <taxon>Acanthomorphata</taxon>
        <taxon>Eupercaria</taxon>
        <taxon>Centrarchiformes</taxon>
        <taxon>Terapontoidei</taxon>
        <taxon>Terapontidae</taxon>
        <taxon>Scortum</taxon>
    </lineage>
</organism>
<dbReference type="EMBL" id="CM041532">
    <property type="protein sequence ID" value="KAI3375534.1"/>
    <property type="molecule type" value="Genomic_DNA"/>
</dbReference>
<name>A0ACB8X736_9TELE</name>
<reference evidence="1" key="1">
    <citation type="submission" date="2022-04" db="EMBL/GenBank/DDBJ databases">
        <title>Jade perch genome.</title>
        <authorList>
            <person name="Chao B."/>
        </authorList>
    </citation>
    <scope>NUCLEOTIDE SEQUENCE</scope>
    <source>
        <strain evidence="1">CB-2022</strain>
    </source>
</reference>
<protein>
    <submittedName>
        <fullName evidence="1">Uncharacterized protein</fullName>
    </submittedName>
</protein>
<keyword evidence="2" id="KW-1185">Reference proteome</keyword>
<proteinExistence type="predicted"/>
<accession>A0ACB8X736</accession>